<sequence>MRLVLGRTLFVCAVLRAGWWAWTCVVHRWWAQLDVFAARMEQKGWSTALGTVPDAHPELLGRCLLRPGCTEVLLRRTERLTLQVTPPEWLALGLAGALMVGLLLTLERSSALSDDSPGKQLRQAVRRK</sequence>
<gene>
    <name evidence="1" type="ORF">BOO71_0008212</name>
</gene>
<evidence type="ECO:0000313" key="2">
    <source>
        <dbReference type="Proteomes" id="UP000186607"/>
    </source>
</evidence>
<dbReference type="OrthoDB" id="9837947at2"/>
<dbReference type="RefSeq" id="WP_075833431.1">
    <property type="nucleotide sequence ID" value="NZ_MSTI01000093.1"/>
</dbReference>
<dbReference type="EMBL" id="MSTI01000093">
    <property type="protein sequence ID" value="OLV17564.1"/>
    <property type="molecule type" value="Genomic_DNA"/>
</dbReference>
<reference evidence="1 2" key="1">
    <citation type="submission" date="2017-01" db="EMBL/GenBank/DDBJ databases">
        <title>Genome Analysis of Deinococcus marmoris KOPRI26562.</title>
        <authorList>
            <person name="Kim J.H."/>
            <person name="Oh H.-M."/>
        </authorList>
    </citation>
    <scope>NUCLEOTIDE SEQUENCE [LARGE SCALE GENOMIC DNA]</scope>
    <source>
        <strain evidence="1 2">KOPRI26562</strain>
    </source>
</reference>
<protein>
    <submittedName>
        <fullName evidence="1">Uncharacterized protein</fullName>
    </submittedName>
</protein>
<name>A0A1U7NXD3_9DEIO</name>
<comment type="caution">
    <text evidence="1">The sequence shown here is derived from an EMBL/GenBank/DDBJ whole genome shotgun (WGS) entry which is preliminary data.</text>
</comment>
<organism evidence="1 2">
    <name type="scientific">Deinococcus marmoris</name>
    <dbReference type="NCBI Taxonomy" id="249408"/>
    <lineage>
        <taxon>Bacteria</taxon>
        <taxon>Thermotogati</taxon>
        <taxon>Deinococcota</taxon>
        <taxon>Deinococci</taxon>
        <taxon>Deinococcales</taxon>
        <taxon>Deinococcaceae</taxon>
        <taxon>Deinococcus</taxon>
    </lineage>
</organism>
<proteinExistence type="predicted"/>
<accession>A0A1U7NXD3</accession>
<dbReference type="Proteomes" id="UP000186607">
    <property type="component" value="Unassembled WGS sequence"/>
</dbReference>
<dbReference type="AlphaFoldDB" id="A0A1U7NXD3"/>
<keyword evidence="2" id="KW-1185">Reference proteome</keyword>
<evidence type="ECO:0000313" key="1">
    <source>
        <dbReference type="EMBL" id="OLV17564.1"/>
    </source>
</evidence>
<dbReference type="STRING" id="249408.BOO71_0008212"/>